<feature type="compositionally biased region" description="Low complexity" evidence="1">
    <location>
        <begin position="288"/>
        <end position="304"/>
    </location>
</feature>
<feature type="compositionally biased region" description="Polar residues" evidence="1">
    <location>
        <begin position="237"/>
        <end position="261"/>
    </location>
</feature>
<dbReference type="AlphaFoldDB" id="A0A1B6M705"/>
<evidence type="ECO:0000313" key="3">
    <source>
        <dbReference type="EMBL" id="JAT31716.1"/>
    </source>
</evidence>
<dbReference type="Gene3D" id="2.30.42.10">
    <property type="match status" value="1"/>
</dbReference>
<feature type="region of interest" description="Disordered" evidence="1">
    <location>
        <begin position="534"/>
        <end position="569"/>
    </location>
</feature>
<feature type="region of interest" description="Disordered" evidence="1">
    <location>
        <begin position="180"/>
        <end position="348"/>
    </location>
</feature>
<feature type="non-terminal residue" evidence="3">
    <location>
        <position position="777"/>
    </location>
</feature>
<feature type="compositionally biased region" description="Basic and acidic residues" evidence="1">
    <location>
        <begin position="319"/>
        <end position="328"/>
    </location>
</feature>
<dbReference type="Pfam" id="PF00595">
    <property type="entry name" value="PDZ"/>
    <property type="match status" value="1"/>
</dbReference>
<reference evidence="3" key="1">
    <citation type="submission" date="2015-11" db="EMBL/GenBank/DDBJ databases">
        <title>De novo transcriptome assembly of four potential Pierce s Disease insect vectors from Arizona vineyards.</title>
        <authorList>
            <person name="Tassone E.E."/>
        </authorList>
    </citation>
    <scope>NUCLEOTIDE SEQUENCE</scope>
</reference>
<feature type="non-terminal residue" evidence="3">
    <location>
        <position position="1"/>
    </location>
</feature>
<feature type="compositionally biased region" description="Pro residues" evidence="1">
    <location>
        <begin position="634"/>
        <end position="650"/>
    </location>
</feature>
<dbReference type="InterPro" id="IPR036034">
    <property type="entry name" value="PDZ_sf"/>
</dbReference>
<dbReference type="SMART" id="SM00228">
    <property type="entry name" value="PDZ"/>
    <property type="match status" value="1"/>
</dbReference>
<evidence type="ECO:0000256" key="1">
    <source>
        <dbReference type="SAM" id="MobiDB-lite"/>
    </source>
</evidence>
<sequence>RRGSGHGPCDDTDRHESLSCVGVCFRVVSMANLLSILLQRSDPSYGWGFAVRGGLRDRAPVFIHQVTPGTLASQYLAPGDTILQIEKVDSRLLTLEQVEVLINQPKKSLDLLILKGNGIVQPHPAASKPAASNISSGSRDSRDSRDSGVPGSSTWSERDPRARKQDYWERISTERPDFCKEGFTRLDTGNNSPYKTRSPRLDQRRCQSEEKSGGKWEGSYSSVFNNSNERSEKMSDDSFSSNTIRSIWSPTPSDSMKTPTSDFWPGQGPPSVDHRRQGDVTFWEYTPNSPNRASSSVRSESLNRSYRRQNSDYTYHSSRISEDAETPRSEFTSPFDANGSFMQQPSEFWGDSYRDQRGRIRFGGLTSPSRDLENVWKNTNISKKTEFKQSTSISEKSYSNTEGTKSFETYEHLNKTKETEKSSKTIDGGKEEVVEKTKKNKEYILANKDDVNGQPNESKKIINDFKVTERVMDGDHEYCNKVKERSEEVTNSSTPVNFYDNVQQQTVESPGAQRAEWCDHSVNRHKEVHFVEHGGSKGAEEGTEVDSSSFSPLYKEDTDDTRWANSTPVSDTGYVYQQEEPLMENYFEVDIRSPVETQISFASSEDLRRQSSQISGGGGGSPIPVSPQGDTPAVAPPCPPAPPPPPPPGLPSSIPAVRLNTEISDKRRSAYEPPAAIQNAMMTKDKKPFTYTPGGLDLSEIRSPRMARRISRNANAPDMAPCQPKPSPLSNQPLPPSAIAAMQPQIAIPVLPQPGAVSQLHHVTPGGHSAPPPPPPP</sequence>
<organism evidence="3">
    <name type="scientific">Graphocephala atropunctata</name>
    <dbReference type="NCBI Taxonomy" id="36148"/>
    <lineage>
        <taxon>Eukaryota</taxon>
        <taxon>Metazoa</taxon>
        <taxon>Ecdysozoa</taxon>
        <taxon>Arthropoda</taxon>
        <taxon>Hexapoda</taxon>
        <taxon>Insecta</taxon>
        <taxon>Pterygota</taxon>
        <taxon>Neoptera</taxon>
        <taxon>Paraneoptera</taxon>
        <taxon>Hemiptera</taxon>
        <taxon>Auchenorrhyncha</taxon>
        <taxon>Membracoidea</taxon>
        <taxon>Cicadellidae</taxon>
        <taxon>Cicadellinae</taxon>
        <taxon>Cicadellini</taxon>
        <taxon>Graphocephala</taxon>
    </lineage>
</organism>
<feature type="region of interest" description="Disordered" evidence="1">
    <location>
        <begin position="602"/>
        <end position="736"/>
    </location>
</feature>
<protein>
    <recommendedName>
        <fullName evidence="2">PDZ domain-containing protein</fullName>
    </recommendedName>
</protein>
<feature type="domain" description="PDZ" evidence="2">
    <location>
        <begin position="35"/>
        <end position="117"/>
    </location>
</feature>
<dbReference type="EMBL" id="GEBQ01008261">
    <property type="protein sequence ID" value="JAT31716.1"/>
    <property type="molecule type" value="Transcribed_RNA"/>
</dbReference>
<feature type="region of interest" description="Disordered" evidence="1">
    <location>
        <begin position="750"/>
        <end position="777"/>
    </location>
</feature>
<dbReference type="PROSITE" id="PS50106">
    <property type="entry name" value="PDZ"/>
    <property type="match status" value="1"/>
</dbReference>
<name>A0A1B6M705_9HEMI</name>
<accession>A0A1B6M705</accession>
<feature type="compositionally biased region" description="Low complexity" evidence="1">
    <location>
        <begin position="622"/>
        <end position="633"/>
    </location>
</feature>
<feature type="compositionally biased region" description="Basic and acidic residues" evidence="1">
    <location>
        <begin position="199"/>
        <end position="214"/>
    </location>
</feature>
<gene>
    <name evidence="3" type="ORF">g.31725</name>
</gene>
<proteinExistence type="predicted"/>
<feature type="compositionally biased region" description="Polar residues" evidence="1">
    <location>
        <begin position="219"/>
        <end position="228"/>
    </location>
</feature>
<dbReference type="InterPro" id="IPR001478">
    <property type="entry name" value="PDZ"/>
</dbReference>
<feature type="region of interest" description="Disordered" evidence="1">
    <location>
        <begin position="122"/>
        <end position="164"/>
    </location>
</feature>
<evidence type="ECO:0000259" key="2">
    <source>
        <dbReference type="PROSITE" id="PS50106"/>
    </source>
</evidence>
<dbReference type="SUPFAM" id="SSF50156">
    <property type="entry name" value="PDZ domain-like"/>
    <property type="match status" value="1"/>
</dbReference>